<reference evidence="2 3" key="1">
    <citation type="journal article" date="2011" name="Stand. Genomic Sci.">
        <title>Non-contiguous finished genome sequence and contextual data of the filamentous soil bacterium Ktedonobacter racemifer type strain (SOSP1-21).</title>
        <authorList>
            <person name="Chang Y.J."/>
            <person name="Land M."/>
            <person name="Hauser L."/>
            <person name="Chertkov O."/>
            <person name="Del Rio T.G."/>
            <person name="Nolan M."/>
            <person name="Copeland A."/>
            <person name="Tice H."/>
            <person name="Cheng J.F."/>
            <person name="Lucas S."/>
            <person name="Han C."/>
            <person name="Goodwin L."/>
            <person name="Pitluck S."/>
            <person name="Ivanova N."/>
            <person name="Ovchinikova G."/>
            <person name="Pati A."/>
            <person name="Chen A."/>
            <person name="Palaniappan K."/>
            <person name="Mavromatis K."/>
            <person name="Liolios K."/>
            <person name="Brettin T."/>
            <person name="Fiebig A."/>
            <person name="Rohde M."/>
            <person name="Abt B."/>
            <person name="Goker M."/>
            <person name="Detter J.C."/>
            <person name="Woyke T."/>
            <person name="Bristow J."/>
            <person name="Eisen J.A."/>
            <person name="Markowitz V."/>
            <person name="Hugenholtz P."/>
            <person name="Kyrpides N.C."/>
            <person name="Klenk H.P."/>
            <person name="Lapidus A."/>
        </authorList>
    </citation>
    <scope>NUCLEOTIDE SEQUENCE [LARGE SCALE GENOMIC DNA]</scope>
    <source>
        <strain evidence="3">DSM 44963</strain>
    </source>
</reference>
<proteinExistence type="predicted"/>
<feature type="transmembrane region" description="Helical" evidence="1">
    <location>
        <begin position="12"/>
        <end position="29"/>
    </location>
</feature>
<dbReference type="InParanoid" id="D6U0W7"/>
<keyword evidence="3" id="KW-1185">Reference proteome</keyword>
<keyword evidence="1" id="KW-0472">Membrane</keyword>
<dbReference type="STRING" id="485913.Krac_3269"/>
<name>D6U0W7_KTERA</name>
<protein>
    <submittedName>
        <fullName evidence="2">Uncharacterized protein</fullName>
    </submittedName>
</protein>
<accession>D6U0W7</accession>
<sequence length="53" mass="6152">MYLLTASMANMAYLNPFVEFVPFLIYEYYAQRSARRVSCLSLIVNVVKKLINS</sequence>
<keyword evidence="1" id="KW-0812">Transmembrane</keyword>
<dbReference type="AlphaFoldDB" id="D6U0W7"/>
<organism evidence="2 3">
    <name type="scientific">Ktedonobacter racemifer DSM 44963</name>
    <dbReference type="NCBI Taxonomy" id="485913"/>
    <lineage>
        <taxon>Bacteria</taxon>
        <taxon>Bacillati</taxon>
        <taxon>Chloroflexota</taxon>
        <taxon>Ktedonobacteria</taxon>
        <taxon>Ktedonobacterales</taxon>
        <taxon>Ktedonobacteraceae</taxon>
        <taxon>Ktedonobacter</taxon>
    </lineage>
</organism>
<evidence type="ECO:0000256" key="1">
    <source>
        <dbReference type="SAM" id="Phobius"/>
    </source>
</evidence>
<keyword evidence="1" id="KW-1133">Transmembrane helix</keyword>
<evidence type="ECO:0000313" key="3">
    <source>
        <dbReference type="Proteomes" id="UP000004508"/>
    </source>
</evidence>
<evidence type="ECO:0000313" key="2">
    <source>
        <dbReference type="EMBL" id="EFH82457.1"/>
    </source>
</evidence>
<comment type="caution">
    <text evidence="2">The sequence shown here is derived from an EMBL/GenBank/DDBJ whole genome shotgun (WGS) entry which is preliminary data.</text>
</comment>
<dbReference type="EMBL" id="ADVG01000004">
    <property type="protein sequence ID" value="EFH82457.1"/>
    <property type="molecule type" value="Genomic_DNA"/>
</dbReference>
<dbReference type="Proteomes" id="UP000004508">
    <property type="component" value="Unassembled WGS sequence"/>
</dbReference>
<gene>
    <name evidence="2" type="ORF">Krac_3269</name>
</gene>